<dbReference type="VEuPathDB" id="FungiDB:H257_19006"/>
<evidence type="ECO:0000259" key="2">
    <source>
        <dbReference type="PROSITE" id="PS50011"/>
    </source>
</evidence>
<dbReference type="InterPro" id="IPR056671">
    <property type="entry name" value="DUF7769"/>
</dbReference>
<accession>A0A418DLC5</accession>
<dbReference type="InterPro" id="IPR001245">
    <property type="entry name" value="Ser-Thr/Tyr_kinase_cat_dom"/>
</dbReference>
<keyword evidence="1" id="KW-0472">Membrane</keyword>
<dbReference type="VEuPathDB" id="FungiDB:H257_14220"/>
<dbReference type="Proteomes" id="UP000285712">
    <property type="component" value="Unassembled WGS sequence"/>
</dbReference>
<dbReference type="PANTHER" id="PTHR44329:SF214">
    <property type="entry name" value="PROTEIN KINASE DOMAIN-CONTAINING PROTEIN"/>
    <property type="match status" value="1"/>
</dbReference>
<sequence>MRASPKANLNNDQRQNVLHLLLACLREGKLPHGSFQFVAGKFGVTRSTIRLIWLRAQVDLNNDQRICESVASQKELPKKSRTTMRAVAAGLGIPTTTLHAYYKRRAIVKYSSYVKPALTDANKAASNEVSMETLDSNFMTLQSFLQEVIKAAGDNNYRIPHMGKKKLALAGKLPETVACDPTVLNDGCTRLGEEDIDKRLQDLSQEIAEALEMAEICNLLEDMGLSTSTATSTNSAFDATSTSQDISDIRSVDVGSLVASSLNYTALTSLYVVRPSTTTYTNCLTLASWNRHVIGCHLPSLDIPSPSTLQHIDLSLNHMTSFPGSLFQTSSLVSVNLTGNNFPKSIAVVAQACIHLQILSTTSVLSGVAIQCPTACPAVATCVSVELPITAASVATSNNAVTDEDTSSPILVVAAAVAVLLLVITVIVCCRRRMLVREQRRQQLSTVSHHFMLTRAPSQSTRDSDNSFVFLDTARADIVLLDHSTATTAIPRPSAQTTSTGIDDNDDDDDTNVLLASARQLSRAFTKSLRPREGVGGIINKPALPPPPSLHALPIASCLPILPASDILMTSPLAHGSSMWALKYLDRPYAGKRVPTFGMSSDELQGFLSTVNMLATRVVHPNVVALVGVVHLPDNDVCVVAEWMERGSLALLLHHETPSCSRPAVLHLTWADKVQLAWEVASALAFVHSQPKFKRPGPWTTRNVLVCSAGHAKLNVLDEMDQGGGAAAGWRAGYTYGHHTVAYDAPEVVAHNCARSSSSDVYTLGVVLGEIATRCLPYCQWVATHGHVATDVRIVQNLEKSPVVTPHGDRFKHDLVPTGFQALVANCLQRDVLKRPLAVNVADELSAMIAIHTP</sequence>
<dbReference type="Gene3D" id="3.30.200.20">
    <property type="entry name" value="Phosphorylase Kinase, domain 1"/>
    <property type="match status" value="1"/>
</dbReference>
<dbReference type="PROSITE" id="PS50011">
    <property type="entry name" value="PROTEIN_KINASE_DOM"/>
    <property type="match status" value="1"/>
</dbReference>
<dbReference type="GO" id="GO:0004674">
    <property type="term" value="F:protein serine/threonine kinase activity"/>
    <property type="evidence" value="ECO:0007669"/>
    <property type="project" value="TreeGrafter"/>
</dbReference>
<dbReference type="SUPFAM" id="SSF52058">
    <property type="entry name" value="L domain-like"/>
    <property type="match status" value="1"/>
</dbReference>
<dbReference type="PANTHER" id="PTHR44329">
    <property type="entry name" value="SERINE/THREONINE-PROTEIN KINASE TNNI3K-RELATED"/>
    <property type="match status" value="1"/>
</dbReference>
<dbReference type="AlphaFoldDB" id="A0A418DLC5"/>
<feature type="transmembrane region" description="Helical" evidence="1">
    <location>
        <begin position="410"/>
        <end position="430"/>
    </location>
</feature>
<reference evidence="3 4" key="1">
    <citation type="submission" date="2018-08" db="EMBL/GenBank/DDBJ databases">
        <title>Aphanomyces genome sequencing and annotation.</title>
        <authorList>
            <person name="Minardi D."/>
            <person name="Oidtmann B."/>
            <person name="Van Der Giezen M."/>
            <person name="Studholme D.J."/>
        </authorList>
    </citation>
    <scope>NUCLEOTIDE SEQUENCE [LARGE SCALE GENOMIC DNA]</scope>
    <source>
        <strain evidence="3 4">Sv</strain>
    </source>
</reference>
<dbReference type="Pfam" id="PF07714">
    <property type="entry name" value="PK_Tyr_Ser-Thr"/>
    <property type="match status" value="1"/>
</dbReference>
<dbReference type="InterPro" id="IPR011009">
    <property type="entry name" value="Kinase-like_dom_sf"/>
</dbReference>
<gene>
    <name evidence="3" type="ORF">DYB35_005790</name>
</gene>
<dbReference type="VEuPathDB" id="FungiDB:H257_05282"/>
<evidence type="ECO:0000256" key="1">
    <source>
        <dbReference type="SAM" id="Phobius"/>
    </source>
</evidence>
<dbReference type="Pfam" id="PF24964">
    <property type="entry name" value="DUF7769"/>
    <property type="match status" value="1"/>
</dbReference>
<dbReference type="Gene3D" id="3.80.10.10">
    <property type="entry name" value="Ribonuclease Inhibitor"/>
    <property type="match status" value="1"/>
</dbReference>
<proteinExistence type="predicted"/>
<keyword evidence="1" id="KW-0812">Transmembrane</keyword>
<evidence type="ECO:0000313" key="3">
    <source>
        <dbReference type="EMBL" id="RHY96334.1"/>
    </source>
</evidence>
<feature type="domain" description="Protein kinase" evidence="2">
    <location>
        <begin position="567"/>
        <end position="849"/>
    </location>
</feature>
<dbReference type="SUPFAM" id="SSF56112">
    <property type="entry name" value="Protein kinase-like (PK-like)"/>
    <property type="match status" value="1"/>
</dbReference>
<dbReference type="InterPro" id="IPR000719">
    <property type="entry name" value="Prot_kinase_dom"/>
</dbReference>
<dbReference type="GO" id="GO:0005524">
    <property type="term" value="F:ATP binding"/>
    <property type="evidence" value="ECO:0007669"/>
    <property type="project" value="InterPro"/>
</dbReference>
<organism evidence="3 4">
    <name type="scientific">Aphanomyces astaci</name>
    <name type="common">Crayfish plague agent</name>
    <dbReference type="NCBI Taxonomy" id="112090"/>
    <lineage>
        <taxon>Eukaryota</taxon>
        <taxon>Sar</taxon>
        <taxon>Stramenopiles</taxon>
        <taxon>Oomycota</taxon>
        <taxon>Saprolegniomycetes</taxon>
        <taxon>Saprolegniales</taxon>
        <taxon>Verrucalvaceae</taxon>
        <taxon>Aphanomyces</taxon>
    </lineage>
</organism>
<dbReference type="InterPro" id="IPR051681">
    <property type="entry name" value="Ser/Thr_Kinases-Pseudokinases"/>
</dbReference>
<dbReference type="VEuPathDB" id="FungiDB:H257_05270"/>
<keyword evidence="1" id="KW-1133">Transmembrane helix</keyword>
<evidence type="ECO:0000313" key="4">
    <source>
        <dbReference type="Proteomes" id="UP000285712"/>
    </source>
</evidence>
<dbReference type="EMBL" id="QUTG01002416">
    <property type="protein sequence ID" value="RHY96334.1"/>
    <property type="molecule type" value="Genomic_DNA"/>
</dbReference>
<protein>
    <recommendedName>
        <fullName evidence="2">Protein kinase domain-containing protein</fullName>
    </recommendedName>
</protein>
<dbReference type="InterPro" id="IPR032675">
    <property type="entry name" value="LRR_dom_sf"/>
</dbReference>
<comment type="caution">
    <text evidence="3">The sequence shown here is derived from an EMBL/GenBank/DDBJ whole genome shotgun (WGS) entry which is preliminary data.</text>
</comment>
<dbReference type="Gene3D" id="1.10.510.10">
    <property type="entry name" value="Transferase(Phosphotransferase) domain 1"/>
    <property type="match status" value="1"/>
</dbReference>
<name>A0A418DLC5_APHAT</name>